<feature type="region of interest" description="Disordered" evidence="1">
    <location>
        <begin position="188"/>
        <end position="221"/>
    </location>
</feature>
<name>A0A5D4XP43_9GAMM</name>
<feature type="domain" description="HNH nuclease" evidence="2">
    <location>
        <begin position="403"/>
        <end position="455"/>
    </location>
</feature>
<reference evidence="3 4" key="1">
    <citation type="submission" date="2019-08" db="EMBL/GenBank/DDBJ databases">
        <title>Luteimonas viscosus sp. nov., isolated from soil of a sunflower field.</title>
        <authorList>
            <person name="Jianli Z."/>
            <person name="Ying Z."/>
        </authorList>
    </citation>
    <scope>NUCLEOTIDE SEQUENCE [LARGE SCALE GENOMIC DNA]</scope>
    <source>
        <strain evidence="3 4">XBU10</strain>
    </source>
</reference>
<feature type="compositionally biased region" description="Acidic residues" evidence="1">
    <location>
        <begin position="199"/>
        <end position="217"/>
    </location>
</feature>
<evidence type="ECO:0000259" key="2">
    <source>
        <dbReference type="Pfam" id="PF13391"/>
    </source>
</evidence>
<dbReference type="InterPro" id="IPR003615">
    <property type="entry name" value="HNH_nuc"/>
</dbReference>
<protein>
    <recommendedName>
        <fullName evidence="2">HNH nuclease domain-containing protein</fullName>
    </recommendedName>
</protein>
<proteinExistence type="predicted"/>
<organism evidence="3 4">
    <name type="scientific">Luteimonas viscosa</name>
    <dbReference type="NCBI Taxonomy" id="1132694"/>
    <lineage>
        <taxon>Bacteria</taxon>
        <taxon>Pseudomonadati</taxon>
        <taxon>Pseudomonadota</taxon>
        <taxon>Gammaproteobacteria</taxon>
        <taxon>Lysobacterales</taxon>
        <taxon>Lysobacteraceae</taxon>
        <taxon>Luteimonas</taxon>
    </lineage>
</organism>
<dbReference type="OrthoDB" id="529575at2"/>
<evidence type="ECO:0000256" key="1">
    <source>
        <dbReference type="SAM" id="MobiDB-lite"/>
    </source>
</evidence>
<gene>
    <name evidence="3" type="ORF">FZO89_04340</name>
</gene>
<sequence length="502" mass="56733">MAHRSRAARTVRPRPPLRSTAHTFSAVLIASASIRRFASAIGGYQRRRNRLDAIVLLKYWSMKTKGGIECRYRGGWKRMDARQNEEFTAHLRAAVRQAEALKYNPTRFKGMIEANGGYETVKRILASGTPSDGFQKLWELGRLDLTCEAIIVESKWRPYFDDDLIERAERLLRGSNYDFKRFSPAENGRANRPVLSSVEPDERDEGAVGEDGSDAGEGDTTSSTGINAFFRDVLHAPFVNSRWSWGAVDERTRRVFLRLWSMDIAVRGGRRWIRVLLLNASTRLGWKERQRHLDLVRSGYAAFAVVCEKESTDARTILGFDRERVLRLGGVVEHEGSLWMEIVDHISLDALWLVDTSGVALSEDIRDIERAEVAATTRTALVDARLGQGRFRRELMRRWGHACAVTGCRLAAVLRASHCKPWRKSDNRERLDSHNGLILSANLDALFDAGLIGFDDDGGMIVADVVSAPEREALAIPANLTRKPSPRLKEYLRFHRENVFQG</sequence>
<dbReference type="AlphaFoldDB" id="A0A5D4XP43"/>
<evidence type="ECO:0000313" key="4">
    <source>
        <dbReference type="Proteomes" id="UP000324973"/>
    </source>
</evidence>
<dbReference type="Proteomes" id="UP000324973">
    <property type="component" value="Unassembled WGS sequence"/>
</dbReference>
<keyword evidence="4" id="KW-1185">Reference proteome</keyword>
<accession>A0A5D4XP43</accession>
<evidence type="ECO:0000313" key="3">
    <source>
        <dbReference type="EMBL" id="TYT25551.1"/>
    </source>
</evidence>
<dbReference type="Pfam" id="PF13391">
    <property type="entry name" value="HNH_2"/>
    <property type="match status" value="1"/>
</dbReference>
<dbReference type="EMBL" id="VTFT01000001">
    <property type="protein sequence ID" value="TYT25551.1"/>
    <property type="molecule type" value="Genomic_DNA"/>
</dbReference>
<comment type="caution">
    <text evidence="3">The sequence shown here is derived from an EMBL/GenBank/DDBJ whole genome shotgun (WGS) entry which is preliminary data.</text>
</comment>